<evidence type="ECO:0000313" key="1">
    <source>
        <dbReference type="EMBL" id="QOR60238.1"/>
    </source>
</evidence>
<accession>A0A7S6NY14</accession>
<proteinExistence type="predicted"/>
<organism evidence="1">
    <name type="scientific">Bathycoccus sp. RCC716 virus 1</name>
    <dbReference type="NCBI Taxonomy" id="2530038"/>
    <lineage>
        <taxon>Viruses</taxon>
        <taxon>Varidnaviria</taxon>
        <taxon>Bamfordvirae</taxon>
        <taxon>Nucleocytoviricota</taxon>
        <taxon>Megaviricetes</taxon>
        <taxon>Algavirales</taxon>
        <taxon>Phycodnaviridae</taxon>
        <taxon>Prasinovirus</taxon>
    </lineage>
</organism>
<reference evidence="1" key="1">
    <citation type="submission" date="2019-02" db="EMBL/GenBank/DDBJ databases">
        <authorList>
            <person name="Bachy C."/>
            <person name="Yung C.-M."/>
            <person name="Roux S."/>
            <person name="Sullivan M.B."/>
            <person name="Worden A.Z."/>
        </authorList>
    </citation>
    <scope>NUCLEOTIDE SEQUENCE</scope>
    <source>
        <strain evidence="1">BII-V1</strain>
    </source>
</reference>
<dbReference type="InterPro" id="IPR043914">
    <property type="entry name" value="DUF5763"/>
</dbReference>
<dbReference type="Pfam" id="PF19067">
    <property type="entry name" value="DUF5763"/>
    <property type="match status" value="1"/>
</dbReference>
<sequence>MSQYFLPSVKQTNFGDTVNVLTKKHQSNIQNYDDCLRVSKNMKDCKKTPEEMAQILDKMRKKKLECQKTNPIQVIDFVPKQEVSENRNICKAFTLSGKKCTFKAVCGDYCKKHRIDDQVLGTRPKINVPLL</sequence>
<protein>
    <submittedName>
        <fullName evidence="1">Uncharacterized protein</fullName>
    </submittedName>
</protein>
<name>A0A7S6NY14_9PHYC</name>
<dbReference type="EMBL" id="MK522034">
    <property type="protein sequence ID" value="QOR60238.1"/>
    <property type="molecule type" value="Genomic_DNA"/>
</dbReference>